<dbReference type="AlphaFoldDB" id="A0A1E5V5P6"/>
<dbReference type="SUPFAM" id="SSF57756">
    <property type="entry name" value="Retrovirus zinc finger-like domains"/>
    <property type="match status" value="1"/>
</dbReference>
<feature type="compositionally biased region" description="Polar residues" evidence="7">
    <location>
        <begin position="570"/>
        <end position="586"/>
    </location>
</feature>
<dbReference type="PANTHER" id="PTHR15439">
    <property type="entry name" value="RETINOBLASTOMA-BINDING PROTEIN 6"/>
    <property type="match status" value="1"/>
</dbReference>
<dbReference type="CDD" id="cd16620">
    <property type="entry name" value="vRING-HC-C4C4_RBBP6"/>
    <property type="match status" value="1"/>
</dbReference>
<accession>A0A1E5V5P6</accession>
<dbReference type="GO" id="GO:0003676">
    <property type="term" value="F:nucleic acid binding"/>
    <property type="evidence" value="ECO:0007669"/>
    <property type="project" value="InterPro"/>
</dbReference>
<dbReference type="Gene3D" id="3.10.20.90">
    <property type="entry name" value="Phosphatidylinositol 3-kinase Catalytic Subunit, Chain A, domain 1"/>
    <property type="match status" value="1"/>
</dbReference>
<evidence type="ECO:0000256" key="3">
    <source>
        <dbReference type="ARBA" id="ARBA00022771"/>
    </source>
</evidence>
<feature type="region of interest" description="Disordered" evidence="7">
    <location>
        <begin position="420"/>
        <end position="461"/>
    </location>
</feature>
<dbReference type="PROSITE" id="PS51282">
    <property type="entry name" value="DWNN"/>
    <property type="match status" value="1"/>
</dbReference>
<evidence type="ECO:0000256" key="4">
    <source>
        <dbReference type="ARBA" id="ARBA00022833"/>
    </source>
</evidence>
<dbReference type="Pfam" id="PF08783">
    <property type="entry name" value="DWNN"/>
    <property type="match status" value="1"/>
</dbReference>
<sequence length="626" mass="68379">MGVVYYQFKSERRICSVHVPYSCISVSELKQLIMTSDMYGRGRRVHARDYLVISNAQTGEEYADERAMVLQNTHVLVRRISIPGQLSEKIVLSPPRKVTEGCSVPSSKSVVTDLSTKSCSSTGVQDEDAAIAAVIDAAGLKLEQHPSKRWQGGGRFTSGRNYGREVETPPGYVCRSCDVPGHFIQHCPQENKTPPPGYICYRCRIPGHFIHHCPTIGDPKFDNNNTSRSLVPVVPVSPANGILESLVPAGAVSAVDDLPAELHCRLCKKVMVDAVLTSKCCFDSFCDKCIRDYIVTESKCICGFKALADDLIPNQTLRSTISNMLETRANSGGSGTTNHRSSSGSNPDPRLQSHTPSASSEREMKQSTGLQQSAASAPDGLLVATDKLATNVDILSKDEGNSAEVSAEKAVASAEVLKVKDGSGSTSKVTTVSGALEHNATRTDQPKKKRKKADSTKNVQPNNVDYGYNVPFYPAYYNPFNSGYPWVTEPYTYGSMGMPYDGYPMDPYGVNSFNGMPPQALAMQGYSANYQRVPLSIATLMVHVADFFRPGIEAVVARSRQAERPEDTRLNPQSSEHNRQLSSSHGSESRNRTRSSSERRDHGRGAAEAFHILPICTREHCQLSPL</sequence>
<name>A0A1E5V5P6_9POAL</name>
<evidence type="ECO:0000256" key="6">
    <source>
        <dbReference type="PROSITE-ProRule" id="PRU00047"/>
    </source>
</evidence>
<reference evidence="10 11" key="1">
    <citation type="submission" date="2016-09" db="EMBL/GenBank/DDBJ databases">
        <title>The draft genome of Dichanthelium oligosanthes: A C3 panicoid grass species.</title>
        <authorList>
            <person name="Studer A.J."/>
            <person name="Schnable J.C."/>
            <person name="Brutnell T.P."/>
        </authorList>
    </citation>
    <scope>NUCLEOTIDE SEQUENCE [LARGE SCALE GENOMIC DNA]</scope>
    <source>
        <strain evidence="11">cv. Kellogg 1175</strain>
        <tissue evidence="10">Leaf</tissue>
    </source>
</reference>
<dbReference type="InterPro" id="IPR033489">
    <property type="entry name" value="RBBP6"/>
</dbReference>
<comment type="subcellular location">
    <subcellularLocation>
        <location evidence="1">Nucleus</location>
    </subcellularLocation>
</comment>
<dbReference type="GO" id="GO:0016567">
    <property type="term" value="P:protein ubiquitination"/>
    <property type="evidence" value="ECO:0007669"/>
    <property type="project" value="InterPro"/>
</dbReference>
<gene>
    <name evidence="10" type="ORF">BAE44_0018495</name>
</gene>
<dbReference type="OrthoDB" id="106784at2759"/>
<keyword evidence="11" id="KW-1185">Reference proteome</keyword>
<keyword evidence="5" id="KW-0539">Nucleus</keyword>
<evidence type="ECO:0000313" key="11">
    <source>
        <dbReference type="Proteomes" id="UP000095767"/>
    </source>
</evidence>
<evidence type="ECO:0000259" key="9">
    <source>
        <dbReference type="PROSITE" id="PS51282"/>
    </source>
</evidence>
<dbReference type="InterPro" id="IPR036875">
    <property type="entry name" value="Znf_CCHC_sf"/>
</dbReference>
<dbReference type="STRING" id="888268.A0A1E5V5P6"/>
<feature type="compositionally biased region" description="Basic and acidic residues" evidence="7">
    <location>
        <begin position="560"/>
        <end position="569"/>
    </location>
</feature>
<dbReference type="Proteomes" id="UP000095767">
    <property type="component" value="Unassembled WGS sequence"/>
</dbReference>
<dbReference type="GO" id="GO:0006397">
    <property type="term" value="P:mRNA processing"/>
    <property type="evidence" value="ECO:0007669"/>
    <property type="project" value="InterPro"/>
</dbReference>
<dbReference type="InterPro" id="IPR013083">
    <property type="entry name" value="Znf_RING/FYVE/PHD"/>
</dbReference>
<dbReference type="Gene3D" id="4.10.60.10">
    <property type="entry name" value="Zinc finger, CCHC-type"/>
    <property type="match status" value="2"/>
</dbReference>
<dbReference type="GO" id="GO:0006511">
    <property type="term" value="P:ubiquitin-dependent protein catabolic process"/>
    <property type="evidence" value="ECO:0007669"/>
    <property type="project" value="TreeGrafter"/>
</dbReference>
<dbReference type="GO" id="GO:0061630">
    <property type="term" value="F:ubiquitin protein ligase activity"/>
    <property type="evidence" value="ECO:0007669"/>
    <property type="project" value="InterPro"/>
</dbReference>
<dbReference type="InterPro" id="IPR001878">
    <property type="entry name" value="Znf_CCHC"/>
</dbReference>
<dbReference type="GO" id="GO:0005634">
    <property type="term" value="C:nucleus"/>
    <property type="evidence" value="ECO:0007669"/>
    <property type="project" value="UniProtKB-SubCell"/>
</dbReference>
<feature type="domain" description="DWNN" evidence="9">
    <location>
        <begin position="4"/>
        <end position="81"/>
    </location>
</feature>
<evidence type="ECO:0000259" key="8">
    <source>
        <dbReference type="PROSITE" id="PS50158"/>
    </source>
</evidence>
<evidence type="ECO:0008006" key="12">
    <source>
        <dbReference type="Google" id="ProtNLM"/>
    </source>
</evidence>
<comment type="caution">
    <text evidence="10">The sequence shown here is derived from an EMBL/GenBank/DDBJ whole genome shotgun (WGS) entry which is preliminary data.</text>
</comment>
<keyword evidence="2" id="KW-0479">Metal-binding</keyword>
<proteinExistence type="predicted"/>
<evidence type="ECO:0000256" key="5">
    <source>
        <dbReference type="ARBA" id="ARBA00023242"/>
    </source>
</evidence>
<dbReference type="Gene3D" id="3.30.40.10">
    <property type="entry name" value="Zinc/RING finger domain, C3HC4 (zinc finger)"/>
    <property type="match status" value="1"/>
</dbReference>
<evidence type="ECO:0000256" key="2">
    <source>
        <dbReference type="ARBA" id="ARBA00022723"/>
    </source>
</evidence>
<dbReference type="PANTHER" id="PTHR15439:SF6">
    <property type="entry name" value="OS03G0659400 PROTEIN"/>
    <property type="match status" value="1"/>
</dbReference>
<dbReference type="Pfam" id="PF13696">
    <property type="entry name" value="zf-CCHC_2"/>
    <property type="match status" value="1"/>
</dbReference>
<feature type="region of interest" description="Disordered" evidence="7">
    <location>
        <begin position="558"/>
        <end position="606"/>
    </location>
</feature>
<dbReference type="GO" id="GO:0008270">
    <property type="term" value="F:zinc ion binding"/>
    <property type="evidence" value="ECO:0007669"/>
    <property type="project" value="UniProtKB-KW"/>
</dbReference>
<dbReference type="EMBL" id="LWDX02050537">
    <property type="protein sequence ID" value="OEL20486.1"/>
    <property type="molecule type" value="Genomic_DNA"/>
</dbReference>
<evidence type="ECO:0000256" key="7">
    <source>
        <dbReference type="SAM" id="MobiDB-lite"/>
    </source>
</evidence>
<evidence type="ECO:0000313" key="10">
    <source>
        <dbReference type="EMBL" id="OEL20486.1"/>
    </source>
</evidence>
<dbReference type="PROSITE" id="PS50158">
    <property type="entry name" value="ZF_CCHC"/>
    <property type="match status" value="1"/>
</dbReference>
<dbReference type="SMART" id="SM00343">
    <property type="entry name" value="ZnF_C2HC"/>
    <property type="match status" value="2"/>
</dbReference>
<keyword evidence="4" id="KW-0862">Zinc</keyword>
<feature type="compositionally biased region" description="Polar residues" evidence="7">
    <location>
        <begin position="327"/>
        <end position="359"/>
    </location>
</feature>
<feature type="domain" description="CCHC-type" evidence="8">
    <location>
        <begin position="200"/>
        <end position="214"/>
    </location>
</feature>
<dbReference type="SUPFAM" id="SSF57850">
    <property type="entry name" value="RING/U-box"/>
    <property type="match status" value="1"/>
</dbReference>
<feature type="compositionally biased region" description="Polar residues" evidence="7">
    <location>
        <begin position="366"/>
        <end position="375"/>
    </location>
</feature>
<feature type="compositionally biased region" description="Basic and acidic residues" evidence="7">
    <location>
        <begin position="587"/>
        <end position="605"/>
    </location>
</feature>
<organism evidence="10 11">
    <name type="scientific">Dichanthelium oligosanthes</name>
    <dbReference type="NCBI Taxonomy" id="888268"/>
    <lineage>
        <taxon>Eukaryota</taxon>
        <taxon>Viridiplantae</taxon>
        <taxon>Streptophyta</taxon>
        <taxon>Embryophyta</taxon>
        <taxon>Tracheophyta</taxon>
        <taxon>Spermatophyta</taxon>
        <taxon>Magnoliopsida</taxon>
        <taxon>Liliopsida</taxon>
        <taxon>Poales</taxon>
        <taxon>Poaceae</taxon>
        <taxon>PACMAD clade</taxon>
        <taxon>Panicoideae</taxon>
        <taxon>Panicodae</taxon>
        <taxon>Paniceae</taxon>
        <taxon>Dichantheliinae</taxon>
        <taxon>Dichanthelium</taxon>
    </lineage>
</organism>
<evidence type="ECO:0000256" key="1">
    <source>
        <dbReference type="ARBA" id="ARBA00004123"/>
    </source>
</evidence>
<dbReference type="InterPro" id="IPR014891">
    <property type="entry name" value="DWNN_domain"/>
</dbReference>
<feature type="compositionally biased region" description="Low complexity" evidence="7">
    <location>
        <begin position="420"/>
        <end position="434"/>
    </location>
</feature>
<dbReference type="SMART" id="SM01180">
    <property type="entry name" value="DWNN"/>
    <property type="match status" value="1"/>
</dbReference>
<keyword evidence="3 6" id="KW-0863">Zinc-finger</keyword>
<dbReference type="InterPro" id="IPR025829">
    <property type="entry name" value="Zn_knuckle_CX2CX3GHX4C"/>
</dbReference>
<feature type="region of interest" description="Disordered" evidence="7">
    <location>
        <begin position="327"/>
        <end position="377"/>
    </location>
</feature>
<protein>
    <recommendedName>
        <fullName evidence="12">DWNN domain-containing protein</fullName>
    </recommendedName>
</protein>